<dbReference type="PANTHER" id="PTHR14241">
    <property type="entry name" value="INTERFERON-INDUCED PROTEIN 44"/>
    <property type="match status" value="1"/>
</dbReference>
<reference evidence="2" key="1">
    <citation type="submission" date="2011-12" db="EMBL/GenBank/DDBJ databases">
        <title>The Draft Genome of Lepisosteus oculatus.</title>
        <authorList>
            <consortium name="The Broad Institute Genome Assembly &amp; Analysis Group"/>
            <consortium name="Computational R&amp;D Group"/>
            <consortium name="and Sequencing Platform"/>
            <person name="Di Palma F."/>
            <person name="Alfoldi J."/>
            <person name="Johnson J."/>
            <person name="Berlin A."/>
            <person name="Gnerre S."/>
            <person name="Jaffe D."/>
            <person name="MacCallum I."/>
            <person name="Young S."/>
            <person name="Walker B.J."/>
            <person name="Lander E.S."/>
            <person name="Lindblad-Toh K."/>
        </authorList>
    </citation>
    <scope>NUCLEOTIDE SEQUENCE [LARGE SCALE GENOMIC DNA]</scope>
</reference>
<dbReference type="OMA" id="ICESTRQ"/>
<name>W5LX41_LEPOC</name>
<reference evidence="1" key="2">
    <citation type="submission" date="2025-08" db="UniProtKB">
        <authorList>
            <consortium name="Ensembl"/>
        </authorList>
    </citation>
    <scope>IDENTIFICATION</scope>
</reference>
<evidence type="ECO:0000313" key="1">
    <source>
        <dbReference type="Ensembl" id="ENSLOCP00000000698.1"/>
    </source>
</evidence>
<dbReference type="HOGENOM" id="CLU_049888_2_1_1"/>
<dbReference type="SUPFAM" id="SSF52540">
    <property type="entry name" value="P-loop containing nucleoside triphosphate hydrolases"/>
    <property type="match status" value="1"/>
</dbReference>
<evidence type="ECO:0008006" key="3">
    <source>
        <dbReference type="Google" id="ProtNLM"/>
    </source>
</evidence>
<reference evidence="1" key="3">
    <citation type="submission" date="2025-09" db="UniProtKB">
        <authorList>
            <consortium name="Ensembl"/>
        </authorList>
    </citation>
    <scope>IDENTIFICATION</scope>
</reference>
<proteinExistence type="predicted"/>
<dbReference type="InParanoid" id="W5LX41"/>
<accession>W5LX41</accession>
<dbReference type="GeneTree" id="ENSGT00940000160560"/>
<keyword evidence="2" id="KW-1185">Reference proteome</keyword>
<dbReference type="STRING" id="7918.ENSLOCP00000000698"/>
<dbReference type="AlphaFoldDB" id="W5LX41"/>
<dbReference type="Gene3D" id="3.40.50.300">
    <property type="entry name" value="P-loop containing nucleotide triphosphate hydrolases"/>
    <property type="match status" value="1"/>
</dbReference>
<sequence length="151" mass="17256">QFNPIYPLDDDSKYYNMNPTVNDRAHCLVYVVPADQQSIMNEHVLKLMKEIRKKVSDSDIPQVVLLTKVDEACLLVRNDLQKVYRSTYIKAQIESASKTLGIPVNCIFPVKNYSGEISLNDEIDVLSLTALLQILRFANGYLLNLDQKQHN</sequence>
<dbReference type="eggNOG" id="ENOG502QQ57">
    <property type="taxonomic scope" value="Eukaryota"/>
</dbReference>
<organism evidence="1 2">
    <name type="scientific">Lepisosteus oculatus</name>
    <name type="common">Spotted gar</name>
    <dbReference type="NCBI Taxonomy" id="7918"/>
    <lineage>
        <taxon>Eukaryota</taxon>
        <taxon>Metazoa</taxon>
        <taxon>Chordata</taxon>
        <taxon>Craniata</taxon>
        <taxon>Vertebrata</taxon>
        <taxon>Euteleostomi</taxon>
        <taxon>Actinopterygii</taxon>
        <taxon>Neopterygii</taxon>
        <taxon>Holostei</taxon>
        <taxon>Semionotiformes</taxon>
        <taxon>Lepisosteidae</taxon>
        <taxon>Lepisosteus</taxon>
    </lineage>
</organism>
<dbReference type="PANTHER" id="PTHR14241:SF1">
    <property type="entry name" value="INTERFERON-INDUCED PROTEIN 44-RELATED"/>
    <property type="match status" value="1"/>
</dbReference>
<protein>
    <recommendedName>
        <fullName evidence="3">Interferon-induced protein 44-like</fullName>
    </recommendedName>
</protein>
<evidence type="ECO:0000313" key="2">
    <source>
        <dbReference type="Proteomes" id="UP000018468"/>
    </source>
</evidence>
<dbReference type="Ensembl" id="ENSLOCT00000000701.1">
    <property type="protein sequence ID" value="ENSLOCP00000000698.1"/>
    <property type="gene ID" value="ENSLOCG00000000633.1"/>
</dbReference>
<dbReference type="InterPro" id="IPR027417">
    <property type="entry name" value="P-loop_NTPase"/>
</dbReference>
<dbReference type="Proteomes" id="UP000018468">
    <property type="component" value="Unassembled WGS sequence"/>
</dbReference>
<dbReference type="Bgee" id="ENSLOCG00000000633">
    <property type="expression patterns" value="Expressed in intestine and 7 other cell types or tissues"/>
</dbReference>